<organism evidence="4">
    <name type="scientific">Schistocephalus solidus</name>
    <name type="common">Tapeworm</name>
    <dbReference type="NCBI Taxonomy" id="70667"/>
    <lineage>
        <taxon>Eukaryota</taxon>
        <taxon>Metazoa</taxon>
        <taxon>Spiralia</taxon>
        <taxon>Lophotrochozoa</taxon>
        <taxon>Platyhelminthes</taxon>
        <taxon>Cestoda</taxon>
        <taxon>Eucestoda</taxon>
        <taxon>Diphyllobothriidea</taxon>
        <taxon>Diphyllobothriidae</taxon>
        <taxon>Schistocephalus</taxon>
    </lineage>
</organism>
<proteinExistence type="predicted"/>
<feature type="region of interest" description="Disordered" evidence="1">
    <location>
        <begin position="25"/>
        <end position="45"/>
    </location>
</feature>
<name>A0A183SJE1_SCHSO</name>
<reference evidence="2 3" key="2">
    <citation type="submission" date="2018-11" db="EMBL/GenBank/DDBJ databases">
        <authorList>
            <consortium name="Pathogen Informatics"/>
        </authorList>
    </citation>
    <scope>NUCLEOTIDE SEQUENCE [LARGE SCALE GENOMIC DNA]</scope>
    <source>
        <strain evidence="2 3">NST_G2</strain>
    </source>
</reference>
<dbReference type="AlphaFoldDB" id="A0A183SJE1"/>
<reference evidence="4" key="1">
    <citation type="submission" date="2016-06" db="UniProtKB">
        <authorList>
            <consortium name="WormBaseParasite"/>
        </authorList>
    </citation>
    <scope>IDENTIFICATION</scope>
</reference>
<evidence type="ECO:0000256" key="1">
    <source>
        <dbReference type="SAM" id="MobiDB-lite"/>
    </source>
</evidence>
<dbReference type="OrthoDB" id="6479200at2759"/>
<accession>A0A183SJE1</accession>
<dbReference type="WBParaSite" id="SSLN_0000448601-mRNA-1">
    <property type="protein sequence ID" value="SSLN_0000448601-mRNA-1"/>
    <property type="gene ID" value="SSLN_0000448601"/>
</dbReference>
<protein>
    <submittedName>
        <fullName evidence="4">TIR domain-containing protein</fullName>
    </submittedName>
</protein>
<keyword evidence="3" id="KW-1185">Reference proteome</keyword>
<evidence type="ECO:0000313" key="2">
    <source>
        <dbReference type="EMBL" id="VDL90724.1"/>
    </source>
</evidence>
<dbReference type="EMBL" id="UYSU01032831">
    <property type="protein sequence ID" value="VDL90724.1"/>
    <property type="molecule type" value="Genomic_DNA"/>
</dbReference>
<sequence length="230" mass="26161">MESPEIFEWRLAVYRCFRGEALDRPVQSDGVSEPPDPASSKVSGETVPGGVWQTIKDHTTVALLVRISEFAHLAVLQGTEVVESYFMILAKKWIKAVLIEDEIMLMIRERGRTRRIRLTFYSEEQAMDCYRRLAFFVSVKQLSIETPLATVDEAAVKRWLDSMTNESLAFLPTAAAAWQTEWPSEILTGLVRLCLTDPNFPGFVGQVEKALDLLNEPTLKDKQDNFEMEE</sequence>
<dbReference type="PANTHER" id="PTHR34921">
    <property type="entry name" value="MEIOTIC RECOMBINATION PROTEIN REC114"/>
    <property type="match status" value="1"/>
</dbReference>
<dbReference type="PANTHER" id="PTHR34921:SF1">
    <property type="entry name" value="MEIOTIC RECOMBINATION PROTEIN REC114"/>
    <property type="match status" value="1"/>
</dbReference>
<dbReference type="STRING" id="70667.A0A183SJE1"/>
<dbReference type="Pfam" id="PF15165">
    <property type="entry name" value="REC114-like"/>
    <property type="match status" value="1"/>
</dbReference>
<dbReference type="Proteomes" id="UP000275846">
    <property type="component" value="Unassembled WGS sequence"/>
</dbReference>
<evidence type="ECO:0000313" key="3">
    <source>
        <dbReference type="Proteomes" id="UP000275846"/>
    </source>
</evidence>
<evidence type="ECO:0000313" key="4">
    <source>
        <dbReference type="WBParaSite" id="SSLN_0000448601-mRNA-1"/>
    </source>
</evidence>
<gene>
    <name evidence="2" type="ORF">SSLN_LOCUS4339</name>
</gene>
<dbReference type="InterPro" id="IPR029168">
    <property type="entry name" value="REC114L"/>
</dbReference>